<dbReference type="AlphaFoldDB" id="A0A423PMP6"/>
<reference evidence="1 2" key="1">
    <citation type="submission" date="2013-10" db="EMBL/GenBank/DDBJ databases">
        <title>Salinisphaera halophila YIM 95161 Genome Sequencing.</title>
        <authorList>
            <person name="Lai Q."/>
            <person name="Li C."/>
            <person name="Shao Z."/>
        </authorList>
    </citation>
    <scope>NUCLEOTIDE SEQUENCE [LARGE SCALE GENOMIC DNA]</scope>
    <source>
        <strain evidence="1 2">YIM 95161</strain>
    </source>
</reference>
<name>A0A423PMP6_9GAMM</name>
<gene>
    <name evidence="1" type="ORF">SAHL_12135</name>
</gene>
<dbReference type="Gene3D" id="3.30.1360.120">
    <property type="entry name" value="Probable tRNA modification gtpase trme, domain 1"/>
    <property type="match status" value="1"/>
</dbReference>
<sequence length="157" mass="16829">MSFEITTVTDLALRQLVGPGAGTALAEAGLPRPDDLCAAAHDHGFVACLGHEHYLVAGRDIPLPVASAPPWCFTRSDAVFRIPAEHSPMLLAQYCGHDLRRLPEAGWLMTRVADIDVWLRAGAHARNGVLVGCDASYERYLHDALHGAVPTADAQNA</sequence>
<evidence type="ECO:0000313" key="2">
    <source>
        <dbReference type="Proteomes" id="UP000285123"/>
    </source>
</evidence>
<dbReference type="EMBL" id="AYKF01000098">
    <property type="protein sequence ID" value="ROO26859.1"/>
    <property type="molecule type" value="Genomic_DNA"/>
</dbReference>
<proteinExistence type="predicted"/>
<evidence type="ECO:0000313" key="1">
    <source>
        <dbReference type="EMBL" id="ROO26859.1"/>
    </source>
</evidence>
<dbReference type="RefSeq" id="WP_123591671.1">
    <property type="nucleotide sequence ID" value="NZ_AYKF01000098.1"/>
</dbReference>
<dbReference type="InterPro" id="IPR027266">
    <property type="entry name" value="TrmE/GcvT-like"/>
</dbReference>
<comment type="caution">
    <text evidence="1">The sequence shown here is derived from an EMBL/GenBank/DDBJ whole genome shotgun (WGS) entry which is preliminary data.</text>
</comment>
<organism evidence="1 2">
    <name type="scientific">Salinisphaera orenii YIM 95161</name>
    <dbReference type="NCBI Taxonomy" id="1051139"/>
    <lineage>
        <taxon>Bacteria</taxon>
        <taxon>Pseudomonadati</taxon>
        <taxon>Pseudomonadota</taxon>
        <taxon>Gammaproteobacteria</taxon>
        <taxon>Salinisphaerales</taxon>
        <taxon>Salinisphaeraceae</taxon>
        <taxon>Salinisphaera</taxon>
    </lineage>
</organism>
<dbReference type="Proteomes" id="UP000285123">
    <property type="component" value="Unassembled WGS sequence"/>
</dbReference>
<dbReference type="OrthoDB" id="5781255at2"/>
<protein>
    <submittedName>
        <fullName evidence="1">Uncharacterized protein</fullName>
    </submittedName>
</protein>
<accession>A0A423PMP6</accession>